<feature type="transmembrane region" description="Helical" evidence="4">
    <location>
        <begin position="12"/>
        <end position="28"/>
    </location>
</feature>
<protein>
    <submittedName>
        <fullName evidence="6">MFS transporter</fullName>
    </submittedName>
</protein>
<dbReference type="InterPro" id="IPR036259">
    <property type="entry name" value="MFS_trans_sf"/>
</dbReference>
<feature type="domain" description="Major facilitator superfamily (MFS) profile" evidence="5">
    <location>
        <begin position="17"/>
        <end position="399"/>
    </location>
</feature>
<evidence type="ECO:0000259" key="5">
    <source>
        <dbReference type="PROSITE" id="PS50850"/>
    </source>
</evidence>
<dbReference type="CDD" id="cd17478">
    <property type="entry name" value="MFS_FsR"/>
    <property type="match status" value="1"/>
</dbReference>
<accession>A0A556N0V4</accession>
<comment type="caution">
    <text evidence="6">The sequence shown here is derived from an EMBL/GenBank/DDBJ whole genome shotgun (WGS) entry which is preliminary data.</text>
</comment>
<keyword evidence="2 4" id="KW-1133">Transmembrane helix</keyword>
<dbReference type="InterPro" id="IPR011701">
    <property type="entry name" value="MFS"/>
</dbReference>
<keyword evidence="1 4" id="KW-0812">Transmembrane</keyword>
<dbReference type="Pfam" id="PF07690">
    <property type="entry name" value="MFS_1"/>
    <property type="match status" value="1"/>
</dbReference>
<feature type="transmembrane region" description="Helical" evidence="4">
    <location>
        <begin position="374"/>
        <end position="393"/>
    </location>
</feature>
<feature type="transmembrane region" description="Helical" evidence="4">
    <location>
        <begin position="345"/>
        <end position="368"/>
    </location>
</feature>
<dbReference type="RefSeq" id="WP_144332775.1">
    <property type="nucleotide sequence ID" value="NZ_VLPL01000003.1"/>
</dbReference>
<dbReference type="InterPro" id="IPR020846">
    <property type="entry name" value="MFS_dom"/>
</dbReference>
<gene>
    <name evidence="6" type="ORF">FO442_08720</name>
</gene>
<evidence type="ECO:0000256" key="4">
    <source>
        <dbReference type="SAM" id="Phobius"/>
    </source>
</evidence>
<reference evidence="6 7" key="1">
    <citation type="submission" date="2019-07" db="EMBL/GenBank/DDBJ databases">
        <authorList>
            <person name="Huq M.A."/>
        </authorList>
    </citation>
    <scope>NUCLEOTIDE SEQUENCE [LARGE SCALE GENOMIC DNA]</scope>
    <source>
        <strain evidence="6 7">MAH-3</strain>
    </source>
</reference>
<feature type="transmembrane region" description="Helical" evidence="4">
    <location>
        <begin position="311"/>
        <end position="333"/>
    </location>
</feature>
<organism evidence="6 7">
    <name type="scientific">Fluviicola chungangensis</name>
    <dbReference type="NCBI Taxonomy" id="2597671"/>
    <lineage>
        <taxon>Bacteria</taxon>
        <taxon>Pseudomonadati</taxon>
        <taxon>Bacteroidota</taxon>
        <taxon>Flavobacteriia</taxon>
        <taxon>Flavobacteriales</taxon>
        <taxon>Crocinitomicaceae</taxon>
        <taxon>Fluviicola</taxon>
    </lineage>
</organism>
<feature type="transmembrane region" description="Helical" evidence="4">
    <location>
        <begin position="88"/>
        <end position="116"/>
    </location>
</feature>
<evidence type="ECO:0000256" key="3">
    <source>
        <dbReference type="ARBA" id="ARBA00023136"/>
    </source>
</evidence>
<dbReference type="Proteomes" id="UP000316008">
    <property type="component" value="Unassembled WGS sequence"/>
</dbReference>
<evidence type="ECO:0000256" key="1">
    <source>
        <dbReference type="ARBA" id="ARBA00022692"/>
    </source>
</evidence>
<dbReference type="PANTHER" id="PTHR43129">
    <property type="entry name" value="FOSMIDOMYCIN RESISTANCE PROTEIN"/>
    <property type="match status" value="1"/>
</dbReference>
<keyword evidence="3 4" id="KW-0472">Membrane</keyword>
<dbReference type="GO" id="GO:0005886">
    <property type="term" value="C:plasma membrane"/>
    <property type="evidence" value="ECO:0007669"/>
    <property type="project" value="TreeGrafter"/>
</dbReference>
<feature type="transmembrane region" description="Helical" evidence="4">
    <location>
        <begin position="218"/>
        <end position="239"/>
    </location>
</feature>
<dbReference type="GO" id="GO:0022857">
    <property type="term" value="F:transmembrane transporter activity"/>
    <property type="evidence" value="ECO:0007669"/>
    <property type="project" value="InterPro"/>
</dbReference>
<dbReference type="PANTHER" id="PTHR43129:SF1">
    <property type="entry name" value="FOSMIDOMYCIN RESISTANCE PROTEIN"/>
    <property type="match status" value="1"/>
</dbReference>
<proteinExistence type="predicted"/>
<dbReference type="OrthoDB" id="9770492at2"/>
<evidence type="ECO:0000313" key="7">
    <source>
        <dbReference type="Proteomes" id="UP000316008"/>
    </source>
</evidence>
<keyword evidence="7" id="KW-1185">Reference proteome</keyword>
<dbReference type="Gene3D" id="1.20.1250.20">
    <property type="entry name" value="MFS general substrate transporter like domains"/>
    <property type="match status" value="2"/>
</dbReference>
<sequence>MKSEAVTFDAKKTVYPILFAVCCGHFLNDLMQAVLPASYPILKDAYNLSYTQIGLITFAFQITSSLLQPVVGMFTDKRPQPYSFTMGMLFAFSGLITLSFASNFVTILLAACLIGMGSSIFHPEASRVAYYASGGRRGFAQSIFQLGGNGGSAVGPLLIAFIAIPFGQYTIAFFAFFAILGGFILFKVSNWYKGYLTHSSFKKNAYNEEPLGLSQTRIILSIIILLILIFSKYFFTASISNYYVFYLEEKFGLSETASQMHLFLYLLAFTLGTLFGGPLGDQFGRKKIIWFSILGAAPFSLALPYIDSLWWTSACIVCAGAILASAFSSILVYAQELLPGRIGMVSGLFYGFAFGMGGLGSAILGGIIDKTSVTYVYHLCSYLPLIGMVTVFLPNIKKRRAQK</sequence>
<feature type="transmembrane region" description="Helical" evidence="4">
    <location>
        <begin position="259"/>
        <end position="276"/>
    </location>
</feature>
<dbReference type="PROSITE" id="PS50850">
    <property type="entry name" value="MFS"/>
    <property type="match status" value="1"/>
</dbReference>
<feature type="transmembrane region" description="Helical" evidence="4">
    <location>
        <begin position="288"/>
        <end position="305"/>
    </location>
</feature>
<dbReference type="SUPFAM" id="SSF103473">
    <property type="entry name" value="MFS general substrate transporter"/>
    <property type="match status" value="1"/>
</dbReference>
<name>A0A556N0V4_9FLAO</name>
<evidence type="ECO:0000256" key="2">
    <source>
        <dbReference type="ARBA" id="ARBA00022989"/>
    </source>
</evidence>
<feature type="transmembrane region" description="Helical" evidence="4">
    <location>
        <begin position="48"/>
        <end position="67"/>
    </location>
</feature>
<evidence type="ECO:0000313" key="6">
    <source>
        <dbReference type="EMBL" id="TSJ45820.1"/>
    </source>
</evidence>
<feature type="transmembrane region" description="Helical" evidence="4">
    <location>
        <begin position="157"/>
        <end position="186"/>
    </location>
</feature>
<dbReference type="EMBL" id="VLPL01000003">
    <property type="protein sequence ID" value="TSJ45820.1"/>
    <property type="molecule type" value="Genomic_DNA"/>
</dbReference>
<dbReference type="AlphaFoldDB" id="A0A556N0V4"/>